<keyword evidence="2" id="KW-0732">Signal</keyword>
<dbReference type="SUPFAM" id="SSF53474">
    <property type="entry name" value="alpha/beta-Hydrolases"/>
    <property type="match status" value="1"/>
</dbReference>
<dbReference type="InterPro" id="IPR013595">
    <property type="entry name" value="Pept_S33_TAP-like_C"/>
</dbReference>
<dbReference type="GO" id="GO:0016787">
    <property type="term" value="F:hydrolase activity"/>
    <property type="evidence" value="ECO:0007669"/>
    <property type="project" value="UniProtKB-KW"/>
</dbReference>
<name>A0ABS0DHR9_9NOCA</name>
<proteinExistence type="inferred from homology"/>
<dbReference type="PANTHER" id="PTHR43248:SF29">
    <property type="entry name" value="TRIPEPTIDYL AMINOPEPTIDASE"/>
    <property type="match status" value="1"/>
</dbReference>
<evidence type="ECO:0000313" key="8">
    <source>
        <dbReference type="Proteomes" id="UP000707731"/>
    </source>
</evidence>
<evidence type="ECO:0000256" key="1">
    <source>
        <dbReference type="ARBA" id="ARBA00010088"/>
    </source>
</evidence>
<accession>A0ABS0DHR9</accession>
<dbReference type="RefSeq" id="WP_195004801.1">
    <property type="nucleotide sequence ID" value="NZ_JADLQN010000008.1"/>
</dbReference>
<evidence type="ECO:0000256" key="4">
    <source>
        <dbReference type="SAM" id="MobiDB-lite"/>
    </source>
</evidence>
<dbReference type="InterPro" id="IPR051601">
    <property type="entry name" value="Serine_prot/Carboxylest_S33"/>
</dbReference>
<dbReference type="EMBL" id="JADLQN010000008">
    <property type="protein sequence ID" value="MBF6357964.1"/>
    <property type="molecule type" value="Genomic_DNA"/>
</dbReference>
<sequence length="597" mass="63657">MTTSAAVAAQDVHVRRWKIALVVLVVLGPVVGCAPSAREVTVPAALAARADSAPTPRLDWADCADERLGGYRCAVATVPLDYGRLDGPTIDIAVAMQPATEPDRRIGTLFAAAGGPGDSGLDWARRGPMFPGEISRRFDIVTFDQRGVGASAPVRCFADDAEQERFWQDRVLPPLTEEQQRVAAEASRAYAAGCARHSGELLPHLTTVDAARDLDLLRRAVGAEQLTFTGGSYASYLGQVYGALFGDRVRALHLSSLIDPRAYSIDTRTQVASTAAGTHEVFEEFLRLCAQAGPQGCAFAAGGERSDLTGPPAPSGGQNPGAEQSGTGQPDSDPPAGPSPSAAKAGGSGGARVTTTLETPVPDEQTDRTDRLRERDAALLARLRAGPIAVGAGERAVSVDYAQAVRAHVILLYDTRQGWPALAELLAELERGQAGDPEIVRRALAADVFDPDFLDSFLAITCADTALPRDPDRWPELAAQTPQSSPPFDDFWLYARQPCGAWTTAEDDPRRGLTPWTLISEKPALLVSNEFDPVTPLAFAERAQQELVNARLVVVDEGYGHQPAGDCVRSLRERYLIDLRLPAPGATCSTQQLPFGN</sequence>
<dbReference type="Gene3D" id="3.40.50.1820">
    <property type="entry name" value="alpha/beta hydrolase"/>
    <property type="match status" value="2"/>
</dbReference>
<evidence type="ECO:0000313" key="7">
    <source>
        <dbReference type="EMBL" id="MBF6357964.1"/>
    </source>
</evidence>
<dbReference type="InterPro" id="IPR000073">
    <property type="entry name" value="AB_hydrolase_1"/>
</dbReference>
<evidence type="ECO:0000256" key="3">
    <source>
        <dbReference type="ARBA" id="ARBA00022801"/>
    </source>
</evidence>
<dbReference type="InterPro" id="IPR029058">
    <property type="entry name" value="AB_hydrolase_fold"/>
</dbReference>
<keyword evidence="8" id="KW-1185">Reference proteome</keyword>
<comment type="similarity">
    <text evidence="1">Belongs to the peptidase S33 family.</text>
</comment>
<protein>
    <submittedName>
        <fullName evidence="7">Alpha/beta fold hydrolase</fullName>
    </submittedName>
</protein>
<organism evidence="7 8">
    <name type="scientific">Nocardia higoensis</name>
    <dbReference type="NCBI Taxonomy" id="228599"/>
    <lineage>
        <taxon>Bacteria</taxon>
        <taxon>Bacillati</taxon>
        <taxon>Actinomycetota</taxon>
        <taxon>Actinomycetes</taxon>
        <taxon>Mycobacteriales</taxon>
        <taxon>Nocardiaceae</taxon>
        <taxon>Nocardia</taxon>
    </lineage>
</organism>
<dbReference type="PANTHER" id="PTHR43248">
    <property type="entry name" value="2-SUCCINYL-6-HYDROXY-2,4-CYCLOHEXADIENE-1-CARBOXYLATE SYNTHASE"/>
    <property type="match status" value="1"/>
</dbReference>
<dbReference type="Pfam" id="PF08386">
    <property type="entry name" value="Abhydrolase_4"/>
    <property type="match status" value="1"/>
</dbReference>
<keyword evidence="3 7" id="KW-0378">Hydrolase</keyword>
<feature type="domain" description="Peptidase S33 tripeptidyl aminopeptidase-like C-terminal" evidence="6">
    <location>
        <begin position="486"/>
        <end position="588"/>
    </location>
</feature>
<evidence type="ECO:0000259" key="6">
    <source>
        <dbReference type="Pfam" id="PF08386"/>
    </source>
</evidence>
<dbReference type="Proteomes" id="UP000707731">
    <property type="component" value="Unassembled WGS sequence"/>
</dbReference>
<gene>
    <name evidence="7" type="ORF">IU449_26055</name>
</gene>
<feature type="domain" description="AB hydrolase-1" evidence="5">
    <location>
        <begin position="114"/>
        <end position="291"/>
    </location>
</feature>
<dbReference type="Pfam" id="PF00561">
    <property type="entry name" value="Abhydrolase_1"/>
    <property type="match status" value="1"/>
</dbReference>
<reference evidence="7 8" key="1">
    <citation type="submission" date="2020-10" db="EMBL/GenBank/DDBJ databases">
        <title>Identification of Nocardia species via Next-generation sequencing and recognition of intraspecies genetic diversity.</title>
        <authorList>
            <person name="Li P."/>
            <person name="Li P."/>
            <person name="Lu B."/>
        </authorList>
    </citation>
    <scope>NUCLEOTIDE SEQUENCE [LARGE SCALE GENOMIC DNA]</scope>
    <source>
        <strain evidence="7 8">BJ06-0143</strain>
    </source>
</reference>
<comment type="caution">
    <text evidence="7">The sequence shown here is derived from an EMBL/GenBank/DDBJ whole genome shotgun (WGS) entry which is preliminary data.</text>
</comment>
<evidence type="ECO:0000259" key="5">
    <source>
        <dbReference type="Pfam" id="PF00561"/>
    </source>
</evidence>
<evidence type="ECO:0000256" key="2">
    <source>
        <dbReference type="ARBA" id="ARBA00022729"/>
    </source>
</evidence>
<feature type="region of interest" description="Disordered" evidence="4">
    <location>
        <begin position="300"/>
        <end position="371"/>
    </location>
</feature>